<feature type="compositionally biased region" description="Low complexity" evidence="3">
    <location>
        <begin position="711"/>
        <end position="725"/>
    </location>
</feature>
<dbReference type="Pfam" id="PF04710">
    <property type="entry name" value="Pellino_FHA"/>
    <property type="match status" value="1"/>
</dbReference>
<feature type="region of interest" description="Disordered" evidence="3">
    <location>
        <begin position="1015"/>
        <end position="1363"/>
    </location>
</feature>
<keyword evidence="2" id="KW-0597">Phosphoprotein</keyword>
<evidence type="ECO:0000256" key="1">
    <source>
        <dbReference type="ARBA" id="ARBA00005639"/>
    </source>
</evidence>
<feature type="compositionally biased region" description="Polar residues" evidence="3">
    <location>
        <begin position="1143"/>
        <end position="1170"/>
    </location>
</feature>
<name>A0ABD2WGF1_9HYME</name>
<dbReference type="PANTHER" id="PTHR12098:SF2">
    <property type="entry name" value="PROTEIN PELLINO"/>
    <property type="match status" value="1"/>
</dbReference>
<dbReference type="Proteomes" id="UP001627154">
    <property type="component" value="Unassembled WGS sequence"/>
</dbReference>
<feature type="domain" description="Pellino FHA" evidence="4">
    <location>
        <begin position="45"/>
        <end position="282"/>
    </location>
</feature>
<proteinExistence type="inferred from homology"/>
<evidence type="ECO:0000259" key="4">
    <source>
        <dbReference type="Pfam" id="PF04710"/>
    </source>
</evidence>
<feature type="compositionally biased region" description="Polar residues" evidence="3">
    <location>
        <begin position="1108"/>
        <end position="1128"/>
    </location>
</feature>
<dbReference type="InterPro" id="IPR048335">
    <property type="entry name" value="Pellino_RING"/>
</dbReference>
<feature type="compositionally biased region" description="Pro residues" evidence="3">
    <location>
        <begin position="568"/>
        <end position="577"/>
    </location>
</feature>
<feature type="compositionally biased region" description="Basic residues" evidence="3">
    <location>
        <begin position="1222"/>
        <end position="1231"/>
    </location>
</feature>
<organism evidence="6 7">
    <name type="scientific">Trichogramma kaykai</name>
    <dbReference type="NCBI Taxonomy" id="54128"/>
    <lineage>
        <taxon>Eukaryota</taxon>
        <taxon>Metazoa</taxon>
        <taxon>Ecdysozoa</taxon>
        <taxon>Arthropoda</taxon>
        <taxon>Hexapoda</taxon>
        <taxon>Insecta</taxon>
        <taxon>Pterygota</taxon>
        <taxon>Neoptera</taxon>
        <taxon>Endopterygota</taxon>
        <taxon>Hymenoptera</taxon>
        <taxon>Apocrita</taxon>
        <taxon>Proctotrupomorpha</taxon>
        <taxon>Chalcidoidea</taxon>
        <taxon>Trichogrammatidae</taxon>
        <taxon>Trichogramma</taxon>
    </lineage>
</organism>
<dbReference type="PANTHER" id="PTHR12098">
    <property type="entry name" value="E3 UBIQUITIN-PROTEIN LIGASE PELLINO-RELATED"/>
    <property type="match status" value="1"/>
</dbReference>
<evidence type="ECO:0000259" key="5">
    <source>
        <dbReference type="Pfam" id="PF20723"/>
    </source>
</evidence>
<evidence type="ECO:0000313" key="6">
    <source>
        <dbReference type="EMBL" id="KAL3392146.1"/>
    </source>
</evidence>
<feature type="domain" description="Pellino RING" evidence="5">
    <location>
        <begin position="303"/>
        <end position="426"/>
    </location>
</feature>
<feature type="compositionally biased region" description="Polar residues" evidence="3">
    <location>
        <begin position="547"/>
        <end position="564"/>
    </location>
</feature>
<feature type="compositionally biased region" description="Acidic residues" evidence="3">
    <location>
        <begin position="818"/>
        <end position="839"/>
    </location>
</feature>
<feature type="region of interest" description="Disordered" evidence="3">
    <location>
        <begin position="694"/>
        <end position="751"/>
    </location>
</feature>
<reference evidence="6 7" key="1">
    <citation type="journal article" date="2024" name="bioRxiv">
        <title>A reference genome for Trichogramma kaykai: A tiny desert-dwelling parasitoid wasp with competing sex-ratio distorters.</title>
        <authorList>
            <person name="Culotta J."/>
            <person name="Lindsey A.R."/>
        </authorList>
    </citation>
    <scope>NUCLEOTIDE SEQUENCE [LARGE SCALE GENOMIC DNA]</scope>
    <source>
        <strain evidence="6 7">KSX58</strain>
    </source>
</reference>
<keyword evidence="7" id="KW-1185">Reference proteome</keyword>
<feature type="region of interest" description="Disordered" evidence="3">
    <location>
        <begin position="809"/>
        <end position="847"/>
    </location>
</feature>
<gene>
    <name evidence="6" type="ORF">TKK_013457</name>
</gene>
<sequence>MLPSDMTKTVQVTQLIDLPVDKSLAKTSPLQKSPNCKALDDDHADVYGQLVLLYHNGQLVDGPMTTRRRTKISLSCRPKANGRALLAWYWKEGRKPDYKPGQSYEHNFIDNNDFTIEYGESDYYDLFSVGRSMLRNDFVVDSAVSYSREENERLRRRTSRYAFRLLCDRNDPRRVSIYAGGLDANEQIVLGRKSHTYTDEKGNIDALLPYGIVICNPTGEFGESMYGPWREVSVMGNCFSFNYGETFREPLPYASNYLVDGTIIHLGGSVLMWRSGEAVRRKNLTVDKLHEMVKALNAARHKIGDHILVMPMLDIDQQDPEDEHAIPYVYSRCGHLLALPRDQKVPVIGRPSLPCHECFTLGNQLVRLRLGLEPALCANSMTPSHAFLPCGHVASYGTCRLWASFRMLNYVEQDWYQCPFCGKPIGAIIGLKIDQGLRDPPPKWLRDWQEYETKREPKEALSTNIINARPGTQRVWNAACVAEMQNRGRLLVNWGECEPVHVDGDMIKEFRDAASGLPPANDKSDLVLVNWDAVLAAGPAALKASGWQRSKSPLSTPKKTTRLTPASPGRPPAPLPPDADEKIDWGAALADSKASTYLKKLYETAGPSGAAEAAAVPTIEARKVNLSAAFASTDKIQLVFPKQEDDKVEEEDEEDEDAAAAAAAAEMFANRPGTLAPSNVRPVEEDFGIITASLNSRQLPTREQSDAAELSENSSSKSSSSPVSTHRSRPPRKKKRKDDDSEKNDIYVNVAPPTFYNDKDVYIELVPPRPPKSQHLREAVFEPPKIPVVESLYRGEAFYDVFADNEYYDDTTTTSDDNQVEELETVKEEEEEEEEEEEDNARALPLRSPPVVTRPFLPSIEEENARALPVRSPPVVTSTFPASGRFFPSNPEYSDSDESYTFESHKLEVEIHAPPRQDTMKRDCGDYVPFALPTPQATAQQLEVNVHAPPRQDAMKRDCGDYVPFALPTSQATPQQPDQYTGTIPKFRATIRTFHVRETVETPLTKEIPLTEVKNLSASEDKAPSEEKNLSASEDKALSEERNLSASEDKALSEVTDPNEEASETANNPELGEGGEPLPSDEPSTPPPKRRFSDSFRKIFRKKKSPGANKSANESLSPRNASFASDRTLSPAGKTDESDANESRNWSLNESSEVNSPTSEADQSKESSGIKQMMRTRSLFRKKNKQRERAEAGITPDDIGVIGPTTTSPGSDITLEGTLRKSFWKKSPSRSKAKEDKIKSPPKSEKEKIKSPSKSEKEKTPKKDKTPKKSLFSAKSDKEKTPKTTPSGRPTDEQDDDDLGACTLRVKGLKIDTQDEDDKSPEKRTGFATIRRMFKRRSGGSEQKFSKESPVTPEKNSDKREDN</sequence>
<dbReference type="InterPro" id="IPR006800">
    <property type="entry name" value="Pellino_fam"/>
</dbReference>
<evidence type="ECO:0000313" key="7">
    <source>
        <dbReference type="Proteomes" id="UP001627154"/>
    </source>
</evidence>
<accession>A0ABD2WGF1</accession>
<feature type="region of interest" description="Disordered" evidence="3">
    <location>
        <begin position="546"/>
        <end position="581"/>
    </location>
</feature>
<dbReference type="EMBL" id="JBJJXI010000107">
    <property type="protein sequence ID" value="KAL3392146.1"/>
    <property type="molecule type" value="Genomic_DNA"/>
</dbReference>
<feature type="compositionally biased region" description="Basic residues" evidence="3">
    <location>
        <begin position="726"/>
        <end position="736"/>
    </location>
</feature>
<feature type="region of interest" description="Disordered" evidence="3">
    <location>
        <begin position="642"/>
        <end position="661"/>
    </location>
</feature>
<feature type="compositionally biased region" description="Basic and acidic residues" evidence="3">
    <location>
        <begin position="1019"/>
        <end position="1052"/>
    </location>
</feature>
<comment type="caution">
    <text evidence="6">The sequence shown here is derived from an EMBL/GenBank/DDBJ whole genome shotgun (WGS) entry which is preliminary data.</text>
</comment>
<feature type="compositionally biased region" description="Basic and acidic residues" evidence="3">
    <location>
        <begin position="1232"/>
        <end position="1264"/>
    </location>
</feature>
<dbReference type="InterPro" id="IPR048334">
    <property type="entry name" value="Pellino_FHA"/>
</dbReference>
<evidence type="ECO:0000256" key="3">
    <source>
        <dbReference type="SAM" id="MobiDB-lite"/>
    </source>
</evidence>
<dbReference type="Pfam" id="PF20723">
    <property type="entry name" value="Pellino_RING"/>
    <property type="match status" value="1"/>
</dbReference>
<feature type="compositionally biased region" description="Acidic residues" evidence="3">
    <location>
        <begin position="646"/>
        <end position="658"/>
    </location>
</feature>
<protein>
    <recommendedName>
        <fullName evidence="8">RING-type domain-containing protein</fullName>
    </recommendedName>
</protein>
<evidence type="ECO:0000256" key="2">
    <source>
        <dbReference type="ARBA" id="ARBA00022553"/>
    </source>
</evidence>
<comment type="similarity">
    <text evidence="1">Belongs to the pellino family.</text>
</comment>
<evidence type="ECO:0008006" key="8">
    <source>
        <dbReference type="Google" id="ProtNLM"/>
    </source>
</evidence>